<feature type="domain" description="Major facilitator superfamily (MFS) profile" evidence="5">
    <location>
        <begin position="34"/>
        <end position="427"/>
    </location>
</feature>
<dbReference type="EMBL" id="BMOD01000015">
    <property type="protein sequence ID" value="GGJ44885.1"/>
    <property type="molecule type" value="Genomic_DNA"/>
</dbReference>
<dbReference type="InterPro" id="IPR050327">
    <property type="entry name" value="Proton-linked_MCT"/>
</dbReference>
<keyword evidence="7" id="KW-1185">Reference proteome</keyword>
<evidence type="ECO:0000256" key="3">
    <source>
        <dbReference type="ARBA" id="ARBA00023136"/>
    </source>
</evidence>
<organism evidence="6 7">
    <name type="scientific">Deinococcus roseus</name>
    <dbReference type="NCBI Taxonomy" id="392414"/>
    <lineage>
        <taxon>Bacteria</taxon>
        <taxon>Thermotogati</taxon>
        <taxon>Deinococcota</taxon>
        <taxon>Deinococci</taxon>
        <taxon>Deinococcales</taxon>
        <taxon>Deinococcaceae</taxon>
        <taxon>Deinococcus</taxon>
    </lineage>
</organism>
<keyword evidence="3 4" id="KW-0472">Membrane</keyword>
<dbReference type="Proteomes" id="UP000632222">
    <property type="component" value="Unassembled WGS sequence"/>
</dbReference>
<evidence type="ECO:0000313" key="6">
    <source>
        <dbReference type="EMBL" id="GGJ44885.1"/>
    </source>
</evidence>
<protein>
    <submittedName>
        <fullName evidence="6">MFS transporter</fullName>
    </submittedName>
</protein>
<dbReference type="SUPFAM" id="SSF103473">
    <property type="entry name" value="MFS general substrate transporter"/>
    <property type="match status" value="1"/>
</dbReference>
<evidence type="ECO:0000256" key="1">
    <source>
        <dbReference type="ARBA" id="ARBA00022692"/>
    </source>
</evidence>
<feature type="transmembrane region" description="Helical" evidence="4">
    <location>
        <begin position="161"/>
        <end position="185"/>
    </location>
</feature>
<gene>
    <name evidence="6" type="ORF">GCM10008938_33910</name>
</gene>
<proteinExistence type="predicted"/>
<evidence type="ECO:0000313" key="7">
    <source>
        <dbReference type="Proteomes" id="UP000632222"/>
    </source>
</evidence>
<reference evidence="7" key="1">
    <citation type="journal article" date="2019" name="Int. J. Syst. Evol. Microbiol.">
        <title>The Global Catalogue of Microorganisms (GCM) 10K type strain sequencing project: providing services to taxonomists for standard genome sequencing and annotation.</title>
        <authorList>
            <consortium name="The Broad Institute Genomics Platform"/>
            <consortium name="The Broad Institute Genome Sequencing Center for Infectious Disease"/>
            <person name="Wu L."/>
            <person name="Ma J."/>
        </authorList>
    </citation>
    <scope>NUCLEOTIDE SEQUENCE [LARGE SCALE GENOMIC DNA]</scope>
    <source>
        <strain evidence="7">JCM 14370</strain>
    </source>
</reference>
<dbReference type="PANTHER" id="PTHR11360:SF284">
    <property type="entry name" value="EG:103B4.3 PROTEIN-RELATED"/>
    <property type="match status" value="1"/>
</dbReference>
<dbReference type="Gene3D" id="1.20.1250.20">
    <property type="entry name" value="MFS general substrate transporter like domains"/>
    <property type="match status" value="2"/>
</dbReference>
<feature type="transmembrane region" description="Helical" evidence="4">
    <location>
        <begin position="372"/>
        <end position="392"/>
    </location>
</feature>
<dbReference type="CDD" id="cd17355">
    <property type="entry name" value="MFS_YcxA_like"/>
    <property type="match status" value="1"/>
</dbReference>
<feature type="transmembrane region" description="Helical" evidence="4">
    <location>
        <begin position="68"/>
        <end position="91"/>
    </location>
</feature>
<feature type="transmembrane region" description="Helical" evidence="4">
    <location>
        <begin position="191"/>
        <end position="209"/>
    </location>
</feature>
<dbReference type="PROSITE" id="PS50850">
    <property type="entry name" value="MFS"/>
    <property type="match status" value="1"/>
</dbReference>
<sequence>MQKGQLKSHTHHHPIKNSPLDWAMKSKVYYGWIVVLVTALVALYAAGARSSPGVFLLPMQDDTGWSKATLSFAVSIGLVMLGLGGPISGFLIDRHGPRRITLIGLLLTSLSFGVSSLTHTVWQLDLFWGFFSGLGTGLIGSVLGATVAARWFVARRGLVTGIFGASMSAGQLIFVPLLSVLVAQFGWRESSLIIGGLALLLLLPTLFFLKDEPQEVGLLPFGATPGQEQTRNRPDPTVMGKAVRTLDFWLLCATFCVCGATSNGIIGTHFIAHQHDHGIAAGVAAGYLALMGAFNFIGTIASGWLTDRFDPRKLLCTYYIFRGASLFLLPYVESSFGIGVFAVLFGLDYIATVPPTTALVADRFGRANVGTVYGWVFCAHQIGAAVAAWAGGSVRDALGSYALAFLFAGGIALLGGLLSLGIRRVPQPLKA</sequence>
<feature type="transmembrane region" description="Helical" evidence="4">
    <location>
        <begin position="28"/>
        <end position="48"/>
    </location>
</feature>
<keyword evidence="2 4" id="KW-1133">Transmembrane helix</keyword>
<feature type="transmembrane region" description="Helical" evidence="4">
    <location>
        <begin position="128"/>
        <end position="149"/>
    </location>
</feature>
<dbReference type="InterPro" id="IPR011701">
    <property type="entry name" value="MFS"/>
</dbReference>
<dbReference type="InterPro" id="IPR036259">
    <property type="entry name" value="MFS_trans_sf"/>
</dbReference>
<feature type="transmembrane region" description="Helical" evidence="4">
    <location>
        <begin position="278"/>
        <end position="302"/>
    </location>
</feature>
<evidence type="ECO:0000256" key="4">
    <source>
        <dbReference type="SAM" id="Phobius"/>
    </source>
</evidence>
<dbReference type="Pfam" id="PF07690">
    <property type="entry name" value="MFS_1"/>
    <property type="match status" value="1"/>
</dbReference>
<dbReference type="PANTHER" id="PTHR11360">
    <property type="entry name" value="MONOCARBOXYLATE TRANSPORTER"/>
    <property type="match status" value="1"/>
</dbReference>
<comment type="caution">
    <text evidence="6">The sequence shown here is derived from an EMBL/GenBank/DDBJ whole genome shotgun (WGS) entry which is preliminary data.</text>
</comment>
<evidence type="ECO:0000256" key="2">
    <source>
        <dbReference type="ARBA" id="ARBA00022989"/>
    </source>
</evidence>
<feature type="transmembrane region" description="Helical" evidence="4">
    <location>
        <begin position="398"/>
        <end position="422"/>
    </location>
</feature>
<dbReference type="InterPro" id="IPR020846">
    <property type="entry name" value="MFS_dom"/>
</dbReference>
<name>A0ABQ2D3Q8_9DEIO</name>
<dbReference type="PRINTS" id="PR01036">
    <property type="entry name" value="TCRTETB"/>
</dbReference>
<feature type="transmembrane region" description="Helical" evidence="4">
    <location>
        <begin position="103"/>
        <end position="122"/>
    </location>
</feature>
<accession>A0ABQ2D3Q8</accession>
<evidence type="ECO:0000259" key="5">
    <source>
        <dbReference type="PROSITE" id="PS50850"/>
    </source>
</evidence>
<feature type="transmembrane region" description="Helical" evidence="4">
    <location>
        <begin position="248"/>
        <end position="272"/>
    </location>
</feature>
<keyword evidence="1 4" id="KW-0812">Transmembrane</keyword>